<evidence type="ECO:0008006" key="3">
    <source>
        <dbReference type="Google" id="ProtNLM"/>
    </source>
</evidence>
<comment type="caution">
    <text evidence="1">The sequence shown here is derived from an EMBL/GenBank/DDBJ whole genome shotgun (WGS) entry which is preliminary data.</text>
</comment>
<dbReference type="PANTHER" id="PTHR31511">
    <property type="entry name" value="PROTEIN CBG23764"/>
    <property type="match status" value="1"/>
</dbReference>
<protein>
    <recommendedName>
        <fullName evidence="3">DNA-directed DNA polymerase</fullName>
    </recommendedName>
</protein>
<dbReference type="AlphaFoldDB" id="A0A8X7BUP4"/>
<name>A0A8X7BUP4_9ARAC</name>
<reference evidence="1" key="1">
    <citation type="submission" date="2020-08" db="EMBL/GenBank/DDBJ databases">
        <title>Multicomponent nature underlies the extraordinary mechanical properties of spider dragline silk.</title>
        <authorList>
            <person name="Kono N."/>
            <person name="Nakamura H."/>
            <person name="Mori M."/>
            <person name="Yoshida Y."/>
            <person name="Ohtoshi R."/>
            <person name="Malay A.D."/>
            <person name="Moran D.A.P."/>
            <person name="Tomita M."/>
            <person name="Numata K."/>
            <person name="Arakawa K."/>
        </authorList>
    </citation>
    <scope>NUCLEOTIDE SEQUENCE</scope>
</reference>
<dbReference type="EMBL" id="BMAV01004930">
    <property type="protein sequence ID" value="GFY45601.1"/>
    <property type="molecule type" value="Genomic_DNA"/>
</dbReference>
<keyword evidence="2" id="KW-1185">Reference proteome</keyword>
<proteinExistence type="predicted"/>
<sequence>MRKTHFIQQRGWSEMDRCRCDCKKTKLLGIKLRFLDYFKFMASSIDSLAKNVKGEREFRETAKYFPEDKLDLVTRKGVYPYDYMDSWEKCEETRLPSKNEFYNKMTESDISHKDYEHAKTVWKAFNIKNFGEYSDLYVKTDVLILSDIMEHFIEMFA</sequence>
<evidence type="ECO:0000313" key="2">
    <source>
        <dbReference type="Proteomes" id="UP000886998"/>
    </source>
</evidence>
<dbReference type="PANTHER" id="PTHR31511:SF12">
    <property type="entry name" value="RHO TERMINATION FACTOR N-TERMINAL DOMAIN-CONTAINING PROTEIN"/>
    <property type="match status" value="1"/>
</dbReference>
<accession>A0A8X7BUP4</accession>
<evidence type="ECO:0000313" key="1">
    <source>
        <dbReference type="EMBL" id="GFY45601.1"/>
    </source>
</evidence>
<gene>
    <name evidence="1" type="primary">AVEN_166998_1</name>
    <name evidence="1" type="ORF">TNIN_106361</name>
</gene>
<dbReference type="OrthoDB" id="6417425at2759"/>
<dbReference type="Proteomes" id="UP000886998">
    <property type="component" value="Unassembled WGS sequence"/>
</dbReference>
<organism evidence="1 2">
    <name type="scientific">Trichonephila inaurata madagascariensis</name>
    <dbReference type="NCBI Taxonomy" id="2747483"/>
    <lineage>
        <taxon>Eukaryota</taxon>
        <taxon>Metazoa</taxon>
        <taxon>Ecdysozoa</taxon>
        <taxon>Arthropoda</taxon>
        <taxon>Chelicerata</taxon>
        <taxon>Arachnida</taxon>
        <taxon>Araneae</taxon>
        <taxon>Araneomorphae</taxon>
        <taxon>Entelegynae</taxon>
        <taxon>Araneoidea</taxon>
        <taxon>Nephilidae</taxon>
        <taxon>Trichonephila</taxon>
        <taxon>Trichonephila inaurata</taxon>
    </lineage>
</organism>